<dbReference type="Proteomes" id="UP000431092">
    <property type="component" value="Unassembled WGS sequence"/>
</dbReference>
<organism evidence="1 2">
    <name type="scientific">Arsenicicoccus cauae</name>
    <dbReference type="NCBI Taxonomy" id="2663847"/>
    <lineage>
        <taxon>Bacteria</taxon>
        <taxon>Bacillati</taxon>
        <taxon>Actinomycetota</taxon>
        <taxon>Actinomycetes</taxon>
        <taxon>Micrococcales</taxon>
        <taxon>Intrasporangiaceae</taxon>
        <taxon>Arsenicicoccus</taxon>
    </lineage>
</organism>
<evidence type="ECO:0000313" key="1">
    <source>
        <dbReference type="EMBL" id="MTB72456.1"/>
    </source>
</evidence>
<evidence type="ECO:0000313" key="2">
    <source>
        <dbReference type="Proteomes" id="UP000431092"/>
    </source>
</evidence>
<comment type="caution">
    <text evidence="1">The sequence shown here is derived from an EMBL/GenBank/DDBJ whole genome shotgun (WGS) entry which is preliminary data.</text>
</comment>
<dbReference type="Gene3D" id="1.10.10.2390">
    <property type="match status" value="1"/>
</dbReference>
<dbReference type="Pfam" id="PF11829">
    <property type="entry name" value="DUF3349"/>
    <property type="match status" value="1"/>
</dbReference>
<reference evidence="1 2" key="1">
    <citation type="submission" date="2019-11" db="EMBL/GenBank/DDBJ databases">
        <title>Whole genome sequencing identifies a novel species of the genus Arsenicicoccus isolated from human blood.</title>
        <authorList>
            <person name="Jeong J.H."/>
            <person name="Kweon O.J."/>
            <person name="Kim H.R."/>
            <person name="Kim T.-H."/>
            <person name="Ha S.-M."/>
            <person name="Lee M.-K."/>
        </authorList>
    </citation>
    <scope>NUCLEOTIDE SEQUENCE [LARGE SCALE GENOMIC DNA]</scope>
    <source>
        <strain evidence="1 2">MKL-02</strain>
    </source>
</reference>
<proteinExistence type="predicted"/>
<dbReference type="EMBL" id="WLVL01000039">
    <property type="protein sequence ID" value="MTB72456.1"/>
    <property type="molecule type" value="Genomic_DNA"/>
</dbReference>
<sequence length="103" mass="11690">MNSFIERALNWLRAGYPNGVPDTDYQPLLALLRRRLTDEEVDELGQELVRSGLVPADKVDVGVGIIKVTDDLPTDEEMTRVGERLREGGWPVDLDEARHHREP</sequence>
<dbReference type="AlphaFoldDB" id="A0A6I3IZN8"/>
<dbReference type="Gene3D" id="6.10.140.2080">
    <property type="match status" value="1"/>
</dbReference>
<protein>
    <submittedName>
        <fullName evidence="1">DUF3349 domain-containing protein</fullName>
    </submittedName>
</protein>
<dbReference type="RefSeq" id="WP_154593737.1">
    <property type="nucleotide sequence ID" value="NZ_WLVL01000039.1"/>
</dbReference>
<dbReference type="InterPro" id="IPR021784">
    <property type="entry name" value="DUF3349"/>
</dbReference>
<accession>A0A6I3IZN8</accession>
<gene>
    <name evidence="1" type="ORF">GGG17_10850</name>
</gene>
<keyword evidence="2" id="KW-1185">Reference proteome</keyword>
<name>A0A6I3IZN8_9MICO</name>